<evidence type="ECO:0000259" key="1">
    <source>
        <dbReference type="Pfam" id="PF07929"/>
    </source>
</evidence>
<dbReference type="SUPFAM" id="SSF159941">
    <property type="entry name" value="MM3350-like"/>
    <property type="match status" value="1"/>
</dbReference>
<reference evidence="2" key="1">
    <citation type="submission" date="2014-02" db="EMBL/GenBank/DDBJ databases">
        <title>Expanding our view of genomic diversity in Candidatus Accumulibacter clades.</title>
        <authorList>
            <person name="Skennerton C.T."/>
            <person name="Barr J.J."/>
            <person name="Slater F.R."/>
            <person name="Bond P.L."/>
            <person name="Tyson G.W."/>
        </authorList>
    </citation>
    <scope>NUCLEOTIDE SEQUENCE [LARGE SCALE GENOMIC DNA]</scope>
</reference>
<evidence type="ECO:0000313" key="3">
    <source>
        <dbReference type="Proteomes" id="UP000022141"/>
    </source>
</evidence>
<dbReference type="PANTHER" id="PTHR41878">
    <property type="entry name" value="LEXA REPRESSOR-RELATED"/>
    <property type="match status" value="1"/>
</dbReference>
<dbReference type="Gene3D" id="3.10.290.30">
    <property type="entry name" value="MM3350-like"/>
    <property type="match status" value="1"/>
</dbReference>
<dbReference type="EMBL" id="JEMY01000018">
    <property type="protein sequence ID" value="EXI89223.1"/>
    <property type="molecule type" value="Genomic_DNA"/>
</dbReference>
<dbReference type="Pfam" id="PF07929">
    <property type="entry name" value="PRiA4_ORF3"/>
    <property type="match status" value="1"/>
</dbReference>
<dbReference type="PANTHER" id="PTHR41878:SF1">
    <property type="entry name" value="TNPR PROTEIN"/>
    <property type="match status" value="1"/>
</dbReference>
<feature type="domain" description="Plasmid pRiA4b Orf3-like" evidence="1">
    <location>
        <begin position="13"/>
        <end position="183"/>
    </location>
</feature>
<dbReference type="InterPro" id="IPR024047">
    <property type="entry name" value="MM3350-like_sf"/>
</dbReference>
<dbReference type="AlphaFoldDB" id="A0A011P2L8"/>
<dbReference type="eggNOG" id="COG3012">
    <property type="taxonomic scope" value="Bacteria"/>
</dbReference>
<dbReference type="InterPro" id="IPR012912">
    <property type="entry name" value="Plasmid_pRiA4b_Orf3-like"/>
</dbReference>
<dbReference type="PATRIC" id="fig|1454004.3.peg.1785"/>
<keyword evidence="3" id="KW-1185">Reference proteome</keyword>
<name>A0A011P2L8_ACCRE</name>
<proteinExistence type="predicted"/>
<accession>A0A011P2L8</accession>
<sequence length="200" mass="22291">MATARKKASSTLLTLKIELVDTTPLIWRRLVIGGQASFATLHHVIQAAMGWHDAHLHEFRVGDMRIGVPDAEFDEPDHPTAFEKRVRLDRLLATGATFTYLYDFGDSWLHRISVEQVRNRGDHDDGLAGGVEGGERACPPEDAGGVGQYQEFVASFENDPYGEETEAVRTWAGLDFDPARFDRPAANAAIARMLWNGWIK</sequence>
<comment type="caution">
    <text evidence="2">The sequence shown here is derived from an EMBL/GenBank/DDBJ whole genome shotgun (WGS) entry which is preliminary data.</text>
</comment>
<evidence type="ECO:0000313" key="2">
    <source>
        <dbReference type="EMBL" id="EXI89223.1"/>
    </source>
</evidence>
<dbReference type="STRING" id="1454004.AW11_01734"/>
<organism evidence="2 3">
    <name type="scientific">Accumulibacter regalis</name>
    <dbReference type="NCBI Taxonomy" id="522306"/>
    <lineage>
        <taxon>Bacteria</taxon>
        <taxon>Pseudomonadati</taxon>
        <taxon>Pseudomonadota</taxon>
        <taxon>Betaproteobacteria</taxon>
        <taxon>Candidatus Accumulibacter</taxon>
    </lineage>
</organism>
<protein>
    <submittedName>
        <fullName evidence="2">Plasmid pRiA4b ORF-3-like protein</fullName>
    </submittedName>
</protein>
<gene>
    <name evidence="2" type="ORF">AW11_01734</name>
</gene>
<dbReference type="Proteomes" id="UP000022141">
    <property type="component" value="Unassembled WGS sequence"/>
</dbReference>